<evidence type="ECO:0000313" key="1">
    <source>
        <dbReference type="EMBL" id="GGH75286.1"/>
    </source>
</evidence>
<reference evidence="1" key="1">
    <citation type="journal article" date="2014" name="Int. J. Syst. Evol. Microbiol.">
        <title>Complete genome sequence of Corynebacterium casei LMG S-19264T (=DSM 44701T), isolated from a smear-ripened cheese.</title>
        <authorList>
            <consortium name="US DOE Joint Genome Institute (JGI-PGF)"/>
            <person name="Walter F."/>
            <person name="Albersmeier A."/>
            <person name="Kalinowski J."/>
            <person name="Ruckert C."/>
        </authorList>
    </citation>
    <scope>NUCLEOTIDE SEQUENCE</scope>
    <source>
        <strain evidence="1">CGMCC 1.15290</strain>
    </source>
</reference>
<evidence type="ECO:0000313" key="2">
    <source>
        <dbReference type="Proteomes" id="UP000627292"/>
    </source>
</evidence>
<gene>
    <name evidence="1" type="ORF">GCM10011379_38720</name>
</gene>
<dbReference type="EMBL" id="BMIB01000004">
    <property type="protein sequence ID" value="GGH75286.1"/>
    <property type="molecule type" value="Genomic_DNA"/>
</dbReference>
<protein>
    <recommendedName>
        <fullName evidence="3">Ig-like domain-containing protein</fullName>
    </recommendedName>
</protein>
<sequence>MVNCESVQALRIKGARTQYYKGDSIALSVANIPGVYYMWGRMDGGNTMSYASSLVIHPCDKTDQGWYYMIASNPDCTTRRDSVYVAVANKLTEAPCSPANNAVSFSALPNISFTSATLGVRCCLEPYGAAWLWRPGLS</sequence>
<comment type="caution">
    <text evidence="1">The sequence shown here is derived from an EMBL/GenBank/DDBJ whole genome shotgun (WGS) entry which is preliminary data.</text>
</comment>
<dbReference type="Proteomes" id="UP000627292">
    <property type="component" value="Unassembled WGS sequence"/>
</dbReference>
<dbReference type="InterPro" id="IPR036179">
    <property type="entry name" value="Ig-like_dom_sf"/>
</dbReference>
<reference evidence="1" key="2">
    <citation type="submission" date="2020-09" db="EMBL/GenBank/DDBJ databases">
        <authorList>
            <person name="Sun Q."/>
            <person name="Zhou Y."/>
        </authorList>
    </citation>
    <scope>NUCLEOTIDE SEQUENCE</scope>
    <source>
        <strain evidence="1">CGMCC 1.15290</strain>
    </source>
</reference>
<dbReference type="AlphaFoldDB" id="A0A917J112"/>
<keyword evidence="2" id="KW-1185">Reference proteome</keyword>
<organism evidence="1 2">
    <name type="scientific">Filimonas zeae</name>
    <dbReference type="NCBI Taxonomy" id="1737353"/>
    <lineage>
        <taxon>Bacteria</taxon>
        <taxon>Pseudomonadati</taxon>
        <taxon>Bacteroidota</taxon>
        <taxon>Chitinophagia</taxon>
        <taxon>Chitinophagales</taxon>
        <taxon>Chitinophagaceae</taxon>
        <taxon>Filimonas</taxon>
    </lineage>
</organism>
<proteinExistence type="predicted"/>
<evidence type="ECO:0008006" key="3">
    <source>
        <dbReference type="Google" id="ProtNLM"/>
    </source>
</evidence>
<accession>A0A917J112</accession>
<dbReference type="SUPFAM" id="SSF48726">
    <property type="entry name" value="Immunoglobulin"/>
    <property type="match status" value="1"/>
</dbReference>
<name>A0A917J112_9BACT</name>